<dbReference type="Pfam" id="PF05891">
    <property type="entry name" value="Methyltransf_PK"/>
    <property type="match status" value="1"/>
</dbReference>
<dbReference type="InterPro" id="IPR008576">
    <property type="entry name" value="MeTrfase_NTM1"/>
</dbReference>
<dbReference type="Pfam" id="PF10294">
    <property type="entry name" value="Methyltransf_16"/>
    <property type="match status" value="1"/>
</dbReference>
<dbReference type="Proteomes" id="UP001178507">
    <property type="component" value="Unassembled WGS sequence"/>
</dbReference>
<dbReference type="GO" id="GO:0005737">
    <property type="term" value="C:cytoplasm"/>
    <property type="evidence" value="ECO:0007669"/>
    <property type="project" value="TreeGrafter"/>
</dbReference>
<keyword evidence="3" id="KW-0808">Transferase</keyword>
<evidence type="ECO:0000256" key="10">
    <source>
        <dbReference type="ARBA" id="ARBA00048167"/>
    </source>
</evidence>
<keyword evidence="4" id="KW-0949">S-adenosyl-L-methionine</keyword>
<keyword evidence="12" id="KW-1185">Reference proteome</keyword>
<dbReference type="AlphaFoldDB" id="A0AA36IEQ8"/>
<sequence length="619" mass="67707">MKGTAATMLKLLSAFHNISLYSRGMEADANSDDFFCNALTCSRHADFAPHAEVRFVHRLHAAMRVNLTFTAPWANRSCDLDLQIGPEAIRVGAEGQADGQADGFQEHRLGGAGSYELLVPETGLVVHLPGPAQPAAPARWKSGQLEVCLQLSETRRPTAVAEVLLPMGGPEGHLQLQALPSSCQGLVGLRLWPCCFLLGAWLRRAFARQELPRRLLELGSGQGAGGLQAAAHGAEVLLSDCEGRLLPLLRRNAADVARRCNVATPDVRRLDFGQDQDVQDLVSEGQFDLVLASDVLYEHRLVPKLLQAAKALTAASSGSTRLVLALELRPCGVKLEEALASEAEKRGWASCDATEELQLWVTPMPEEMQVPPLEPRHRLLLLGPGPFAASPPTPKAAAAPAARRPWEGAGEEEWYSRSMQFWAQQEVSCSGVLGGRPDTHLPDLHASEAFLDGVLRQRQTRLQTALDCGAGVGRLAEALLLPRVETVDLLEPSGALLEAARHLPARHFLQRPLQSREKLPDSYDLIWVQWVLLYLTDADLVAVLRRLRKALRPGGCLVVKENVLLNRSAGLVHERDSSLTRTDGHFRRLFAEAQLTLRCSAAQEPWPSELLPVMMYALE</sequence>
<dbReference type="PANTHER" id="PTHR12753:SF0">
    <property type="entry name" value="ALPHA N-TERMINAL PROTEIN METHYLTRANSFERASE 1"/>
    <property type="match status" value="1"/>
</dbReference>
<comment type="catalytic activity">
    <reaction evidence="9">
        <text>N-terminal L-prolyl-L-prolyl-L-lysyl-[protein] + 2 S-adenosyl-L-methionine = N-terminal N,N-dimethyl-L-prolyl-L-prolyl-L-lysyl-[protein] + 2 S-adenosyl-L-homocysteine + 2 H(+)</text>
        <dbReference type="Rhea" id="RHEA:54736"/>
        <dbReference type="Rhea" id="RHEA-COMP:13787"/>
        <dbReference type="Rhea" id="RHEA-COMP:13974"/>
        <dbReference type="ChEBI" id="CHEBI:15378"/>
        <dbReference type="ChEBI" id="CHEBI:57856"/>
        <dbReference type="ChEBI" id="CHEBI:59789"/>
        <dbReference type="ChEBI" id="CHEBI:138059"/>
        <dbReference type="ChEBI" id="CHEBI:138318"/>
        <dbReference type="EC" id="2.1.1.244"/>
    </reaction>
</comment>
<dbReference type="EC" id="2.1.1.244" evidence="5"/>
<evidence type="ECO:0000256" key="2">
    <source>
        <dbReference type="ARBA" id="ARBA00022603"/>
    </source>
</evidence>
<dbReference type="CDD" id="cd02440">
    <property type="entry name" value="AdoMet_MTases"/>
    <property type="match status" value="1"/>
</dbReference>
<name>A0AA36IEQ8_9DINO</name>
<comment type="similarity">
    <text evidence="1">Belongs to the methyltransferase superfamily. NTM1 family.</text>
</comment>
<evidence type="ECO:0000313" key="11">
    <source>
        <dbReference type="EMBL" id="CAJ1385345.1"/>
    </source>
</evidence>
<dbReference type="GO" id="GO:0032259">
    <property type="term" value="P:methylation"/>
    <property type="evidence" value="ECO:0007669"/>
    <property type="project" value="UniProtKB-KW"/>
</dbReference>
<organism evidence="11 12">
    <name type="scientific">Effrenium voratum</name>
    <dbReference type="NCBI Taxonomy" id="2562239"/>
    <lineage>
        <taxon>Eukaryota</taxon>
        <taxon>Sar</taxon>
        <taxon>Alveolata</taxon>
        <taxon>Dinophyceae</taxon>
        <taxon>Suessiales</taxon>
        <taxon>Symbiodiniaceae</taxon>
        <taxon>Effrenium</taxon>
    </lineage>
</organism>
<keyword evidence="2" id="KW-0489">Methyltransferase</keyword>
<dbReference type="InterPro" id="IPR029063">
    <property type="entry name" value="SAM-dependent_MTases_sf"/>
</dbReference>
<comment type="catalytic activity">
    <reaction evidence="10">
        <text>N-terminal L-alanyl-L-prolyl-L-lysyl-[protein] + 3 S-adenosyl-L-methionine = N-terminal N,N,N-trimethyl-L-alanyl-L-prolyl-L-lysyl-[protein] + 3 S-adenosyl-L-homocysteine + 3 H(+)</text>
        <dbReference type="Rhea" id="RHEA:54712"/>
        <dbReference type="Rhea" id="RHEA-COMP:13785"/>
        <dbReference type="Rhea" id="RHEA-COMP:13971"/>
        <dbReference type="ChEBI" id="CHEBI:15378"/>
        <dbReference type="ChEBI" id="CHEBI:57856"/>
        <dbReference type="ChEBI" id="CHEBI:59789"/>
        <dbReference type="ChEBI" id="CHEBI:138057"/>
        <dbReference type="ChEBI" id="CHEBI:138315"/>
        <dbReference type="EC" id="2.1.1.244"/>
    </reaction>
</comment>
<dbReference type="Gene3D" id="3.40.50.150">
    <property type="entry name" value="Vaccinia Virus protein VP39"/>
    <property type="match status" value="2"/>
</dbReference>
<evidence type="ECO:0000256" key="3">
    <source>
        <dbReference type="ARBA" id="ARBA00022679"/>
    </source>
</evidence>
<gene>
    <name evidence="11" type="ORF">EVOR1521_LOCUS11968</name>
</gene>
<evidence type="ECO:0000256" key="4">
    <source>
        <dbReference type="ARBA" id="ARBA00022691"/>
    </source>
</evidence>
<evidence type="ECO:0000256" key="6">
    <source>
        <dbReference type="ARBA" id="ARBA00039449"/>
    </source>
</evidence>
<accession>A0AA36IEQ8</accession>
<comment type="caution">
    <text evidence="11">The sequence shown here is derived from an EMBL/GenBank/DDBJ whole genome shotgun (WGS) entry which is preliminary data.</text>
</comment>
<evidence type="ECO:0000256" key="7">
    <source>
        <dbReference type="ARBA" id="ARBA00043129"/>
    </source>
</evidence>
<dbReference type="EMBL" id="CAUJNA010001224">
    <property type="protein sequence ID" value="CAJ1385345.1"/>
    <property type="molecule type" value="Genomic_DNA"/>
</dbReference>
<evidence type="ECO:0000256" key="8">
    <source>
        <dbReference type="ARBA" id="ARBA00047306"/>
    </source>
</evidence>
<reference evidence="11" key="1">
    <citation type="submission" date="2023-08" db="EMBL/GenBank/DDBJ databases">
        <authorList>
            <person name="Chen Y."/>
            <person name="Shah S."/>
            <person name="Dougan E. K."/>
            <person name="Thang M."/>
            <person name="Chan C."/>
        </authorList>
    </citation>
    <scope>NUCLEOTIDE SEQUENCE</scope>
</reference>
<dbReference type="InterPro" id="IPR019410">
    <property type="entry name" value="Methyltransf_16"/>
</dbReference>
<dbReference type="PANTHER" id="PTHR12753">
    <property type="entry name" value="AD-003 - RELATED"/>
    <property type="match status" value="1"/>
</dbReference>
<dbReference type="SUPFAM" id="SSF53335">
    <property type="entry name" value="S-adenosyl-L-methionine-dependent methyltransferases"/>
    <property type="match status" value="2"/>
</dbReference>
<dbReference type="GO" id="GO:0071885">
    <property type="term" value="F:N-terminal protein N-methyltransferase activity"/>
    <property type="evidence" value="ECO:0007669"/>
    <property type="project" value="UniProtKB-EC"/>
</dbReference>
<proteinExistence type="inferred from homology"/>
<evidence type="ECO:0000256" key="9">
    <source>
        <dbReference type="ARBA" id="ARBA00047885"/>
    </source>
</evidence>
<evidence type="ECO:0000256" key="5">
    <source>
        <dbReference type="ARBA" id="ARBA00039112"/>
    </source>
</evidence>
<evidence type="ECO:0000256" key="1">
    <source>
        <dbReference type="ARBA" id="ARBA00009059"/>
    </source>
</evidence>
<comment type="catalytic activity">
    <reaction evidence="8">
        <text>N-terminal L-seryl-L-prolyl-L-lysyl-[protein] + 3 S-adenosyl-L-methionine = N-terminal N,N,N-trimethyl-L-seryl-L-prolyl-L-lysyl-[protein] + 3 S-adenosyl-L-homocysteine + 3 H(+)</text>
        <dbReference type="Rhea" id="RHEA:54724"/>
        <dbReference type="Rhea" id="RHEA-COMP:13789"/>
        <dbReference type="Rhea" id="RHEA-COMP:13973"/>
        <dbReference type="ChEBI" id="CHEBI:15378"/>
        <dbReference type="ChEBI" id="CHEBI:57856"/>
        <dbReference type="ChEBI" id="CHEBI:59789"/>
        <dbReference type="ChEBI" id="CHEBI:138061"/>
        <dbReference type="ChEBI" id="CHEBI:138317"/>
        <dbReference type="EC" id="2.1.1.244"/>
    </reaction>
</comment>
<protein>
    <recommendedName>
        <fullName evidence="6">Alpha N-terminal protein methyltransferase 1</fullName>
        <ecNumber evidence="5">2.1.1.244</ecNumber>
    </recommendedName>
    <alternativeName>
        <fullName evidence="7">X-Pro-Lys N-terminal protein methyltransferase 1</fullName>
    </alternativeName>
</protein>
<evidence type="ECO:0000313" key="12">
    <source>
        <dbReference type="Proteomes" id="UP001178507"/>
    </source>
</evidence>